<dbReference type="AlphaFoldDB" id="A0A8J4PSI0"/>
<dbReference type="Proteomes" id="UP000695562">
    <property type="component" value="Unassembled WGS sequence"/>
</dbReference>
<dbReference type="SMART" id="SM00246">
    <property type="entry name" value="WH2"/>
    <property type="match status" value="1"/>
</dbReference>
<keyword evidence="5" id="KW-1185">Reference proteome</keyword>
<dbReference type="SMART" id="SM00326">
    <property type="entry name" value="SH3"/>
    <property type="match status" value="1"/>
</dbReference>
<organism evidence="4 5">
    <name type="scientific">Polysphondylium violaceum</name>
    <dbReference type="NCBI Taxonomy" id="133409"/>
    <lineage>
        <taxon>Eukaryota</taxon>
        <taxon>Amoebozoa</taxon>
        <taxon>Evosea</taxon>
        <taxon>Eumycetozoa</taxon>
        <taxon>Dictyostelia</taxon>
        <taxon>Dictyosteliales</taxon>
        <taxon>Dictyosteliaceae</taxon>
        <taxon>Polysphondylium</taxon>
    </lineage>
</organism>
<dbReference type="InterPro" id="IPR001452">
    <property type="entry name" value="SH3_domain"/>
</dbReference>
<proteinExistence type="predicted"/>
<feature type="compositionally biased region" description="Gly residues" evidence="2">
    <location>
        <begin position="60"/>
        <end position="81"/>
    </location>
</feature>
<protein>
    <recommendedName>
        <fullName evidence="3">WH2 domain-containing protein</fullName>
    </recommendedName>
</protein>
<dbReference type="PRINTS" id="PR00452">
    <property type="entry name" value="SH3DOMAIN"/>
</dbReference>
<feature type="compositionally biased region" description="Pro residues" evidence="2">
    <location>
        <begin position="1"/>
        <end position="23"/>
    </location>
</feature>
<dbReference type="EMBL" id="AJWJ01000233">
    <property type="protein sequence ID" value="KAF2072998.1"/>
    <property type="molecule type" value="Genomic_DNA"/>
</dbReference>
<accession>A0A8J4PSI0</accession>
<keyword evidence="1" id="KW-0728">SH3 domain</keyword>
<comment type="caution">
    <text evidence="4">The sequence shown here is derived from an EMBL/GenBank/DDBJ whole genome shotgun (WGS) entry which is preliminary data.</text>
</comment>
<dbReference type="Pfam" id="PF00018">
    <property type="entry name" value="SH3_1"/>
    <property type="match status" value="1"/>
</dbReference>
<dbReference type="OrthoDB" id="207120at2759"/>
<evidence type="ECO:0000256" key="1">
    <source>
        <dbReference type="ARBA" id="ARBA00022443"/>
    </source>
</evidence>
<reference evidence="4" key="1">
    <citation type="submission" date="2020-01" db="EMBL/GenBank/DDBJ databases">
        <title>Development of genomics and gene disruption for Polysphondylium violaceum indicates a role for the polyketide synthase stlB in stalk morphogenesis.</title>
        <authorList>
            <person name="Narita B."/>
            <person name="Kawabe Y."/>
            <person name="Kin K."/>
            <person name="Saito T."/>
            <person name="Gibbs R."/>
            <person name="Kuspa A."/>
            <person name="Muzny D."/>
            <person name="Queller D."/>
            <person name="Richards S."/>
            <person name="Strassman J."/>
            <person name="Sucgang R."/>
            <person name="Worley K."/>
            <person name="Schaap P."/>
        </authorList>
    </citation>
    <scope>NUCLEOTIDE SEQUENCE</scope>
    <source>
        <strain evidence="4">QSvi11</strain>
    </source>
</reference>
<dbReference type="GO" id="GO:0003779">
    <property type="term" value="F:actin binding"/>
    <property type="evidence" value="ECO:0007669"/>
    <property type="project" value="InterPro"/>
</dbReference>
<dbReference type="InterPro" id="IPR036028">
    <property type="entry name" value="SH3-like_dom_sf"/>
</dbReference>
<gene>
    <name evidence="4" type="ORF">CYY_005676</name>
</gene>
<name>A0A8J4PSI0_9MYCE</name>
<dbReference type="InterPro" id="IPR003124">
    <property type="entry name" value="WH2_dom"/>
</dbReference>
<feature type="compositionally biased region" description="Pro residues" evidence="2">
    <location>
        <begin position="134"/>
        <end position="200"/>
    </location>
</feature>
<evidence type="ECO:0000313" key="4">
    <source>
        <dbReference type="EMBL" id="KAF2072998.1"/>
    </source>
</evidence>
<feature type="region of interest" description="Disordered" evidence="2">
    <location>
        <begin position="1"/>
        <end position="214"/>
    </location>
</feature>
<feature type="domain" description="WH2" evidence="3">
    <location>
        <begin position="26"/>
        <end position="43"/>
    </location>
</feature>
<dbReference type="Gene3D" id="2.30.30.40">
    <property type="entry name" value="SH3 Domains"/>
    <property type="match status" value="1"/>
</dbReference>
<evidence type="ECO:0000256" key="2">
    <source>
        <dbReference type="SAM" id="MobiDB-lite"/>
    </source>
</evidence>
<evidence type="ECO:0000313" key="5">
    <source>
        <dbReference type="Proteomes" id="UP000695562"/>
    </source>
</evidence>
<evidence type="ECO:0000259" key="3">
    <source>
        <dbReference type="PROSITE" id="PS51082"/>
    </source>
</evidence>
<dbReference type="PROSITE" id="PS51082">
    <property type="entry name" value="WH2"/>
    <property type="match status" value="1"/>
</dbReference>
<feature type="compositionally biased region" description="Low complexity" evidence="2">
    <location>
        <begin position="122"/>
        <end position="133"/>
    </location>
</feature>
<dbReference type="Pfam" id="PF02205">
    <property type="entry name" value="WH2"/>
    <property type="match status" value="1"/>
</dbReference>
<sequence>MPPPPPPPPPKAPPPPVSTPPPKTGERSALLNSIQKGTKLKKTTTNDRSQPQTVAPKPTPGGGGPMGMPMGGGFKPSGGGAKPSESHTSSAPQLGGLFAGGMPQLKPSGGTLKKAAPPPMMQPVQAAPPTSFKPTPPPSFKPTPPPMMNKPTPPPPSFKPTPPAPMMNKPTPPPSFKPTPPAPMMNKPVAPPARPPPPPTRGSVSGGASDEELRAANEKIQALEAQVRDANNKIRQLEADLAKAKTSKPAGRTAVALYDYSSDMVGDLQFKATEVISIKSVDGDWATGEKTGTFPANYVQMQ</sequence>
<dbReference type="SUPFAM" id="SSF50044">
    <property type="entry name" value="SH3-domain"/>
    <property type="match status" value="1"/>
</dbReference>